<name>A0ABV2WC22_9ACTN</name>
<evidence type="ECO:0000313" key="2">
    <source>
        <dbReference type="Proteomes" id="UP001550378"/>
    </source>
</evidence>
<protein>
    <submittedName>
        <fullName evidence="1">Uncharacterized protein</fullName>
    </submittedName>
</protein>
<comment type="caution">
    <text evidence="1">The sequence shown here is derived from an EMBL/GenBank/DDBJ whole genome shotgun (WGS) entry which is preliminary data.</text>
</comment>
<dbReference type="EMBL" id="JBEXZR010000029">
    <property type="protein sequence ID" value="MEU0710877.1"/>
    <property type="molecule type" value="Genomic_DNA"/>
</dbReference>
<keyword evidence="2" id="KW-1185">Reference proteome</keyword>
<dbReference type="Proteomes" id="UP001550378">
    <property type="component" value="Unassembled WGS sequence"/>
</dbReference>
<gene>
    <name evidence="1" type="ORF">ABZ508_26285</name>
</gene>
<proteinExistence type="predicted"/>
<sequence>MGAVGDDLADVGADERLAVAGEAASEVVVATITRYGADGYSVGTSYEALPGRLPRGAQPREPPRAVLAVEFGGRRLGRQLVEQVEEVRVVLTVDGLASCCMAGRLPRSGFV</sequence>
<accession>A0ABV2WC22</accession>
<evidence type="ECO:0000313" key="1">
    <source>
        <dbReference type="EMBL" id="MEU0710877.1"/>
    </source>
</evidence>
<dbReference type="RefSeq" id="WP_359656416.1">
    <property type="nucleotide sequence ID" value="NZ_JBEXZO010000015.1"/>
</dbReference>
<reference evidence="1 2" key="1">
    <citation type="submission" date="2024-06" db="EMBL/GenBank/DDBJ databases">
        <title>The Natural Products Discovery Center: Release of the First 8490 Sequenced Strains for Exploring Actinobacteria Biosynthetic Diversity.</title>
        <authorList>
            <person name="Kalkreuter E."/>
            <person name="Kautsar S.A."/>
            <person name="Yang D."/>
            <person name="Bader C.D."/>
            <person name="Teijaro C.N."/>
            <person name="Fluegel L."/>
            <person name="Davis C.M."/>
            <person name="Simpson J.R."/>
            <person name="Lauterbach L."/>
            <person name="Steele A.D."/>
            <person name="Gui C."/>
            <person name="Meng S."/>
            <person name="Li G."/>
            <person name="Viehrig K."/>
            <person name="Ye F."/>
            <person name="Su P."/>
            <person name="Kiefer A.F."/>
            <person name="Nichols A."/>
            <person name="Cepeda A.J."/>
            <person name="Yan W."/>
            <person name="Fan B."/>
            <person name="Jiang Y."/>
            <person name="Adhikari A."/>
            <person name="Zheng C.-J."/>
            <person name="Schuster L."/>
            <person name="Cowan T.M."/>
            <person name="Smanski M.J."/>
            <person name="Chevrette M.G."/>
            <person name="De Carvalho L.P.S."/>
            <person name="Shen B."/>
        </authorList>
    </citation>
    <scope>NUCLEOTIDE SEQUENCE [LARGE SCALE GENOMIC DNA]</scope>
    <source>
        <strain evidence="1 2">NPDC006337</strain>
    </source>
</reference>
<organism evidence="1 2">
    <name type="scientific">Streptomyces lavendulocolor</name>
    <dbReference type="NCBI Taxonomy" id="67316"/>
    <lineage>
        <taxon>Bacteria</taxon>
        <taxon>Bacillati</taxon>
        <taxon>Actinomycetota</taxon>
        <taxon>Actinomycetes</taxon>
        <taxon>Kitasatosporales</taxon>
        <taxon>Streptomycetaceae</taxon>
        <taxon>Streptomyces</taxon>
    </lineage>
</organism>